<evidence type="ECO:0000313" key="2">
    <source>
        <dbReference type="Proteomes" id="UP000772434"/>
    </source>
</evidence>
<feature type="non-terminal residue" evidence="1">
    <location>
        <position position="1"/>
    </location>
</feature>
<organism evidence="1 2">
    <name type="scientific">Rhodocollybia butyracea</name>
    <dbReference type="NCBI Taxonomy" id="206335"/>
    <lineage>
        <taxon>Eukaryota</taxon>
        <taxon>Fungi</taxon>
        <taxon>Dikarya</taxon>
        <taxon>Basidiomycota</taxon>
        <taxon>Agaricomycotina</taxon>
        <taxon>Agaricomycetes</taxon>
        <taxon>Agaricomycetidae</taxon>
        <taxon>Agaricales</taxon>
        <taxon>Marasmiineae</taxon>
        <taxon>Omphalotaceae</taxon>
        <taxon>Rhodocollybia</taxon>
    </lineage>
</organism>
<sequence>LKRVQLAVKEVIIPSWIARPPPMVGTARAGTLKADHWRALFSIHLPLALISLW</sequence>
<dbReference type="OrthoDB" id="3247418at2759"/>
<accession>A0A9P5PTN5</accession>
<reference evidence="1" key="1">
    <citation type="submission" date="2020-11" db="EMBL/GenBank/DDBJ databases">
        <authorList>
            <consortium name="DOE Joint Genome Institute"/>
            <person name="Ahrendt S."/>
            <person name="Riley R."/>
            <person name="Andreopoulos W."/>
            <person name="Labutti K."/>
            <person name="Pangilinan J."/>
            <person name="Ruiz-Duenas F.J."/>
            <person name="Barrasa J.M."/>
            <person name="Sanchez-Garcia M."/>
            <person name="Camarero S."/>
            <person name="Miyauchi S."/>
            <person name="Serrano A."/>
            <person name="Linde D."/>
            <person name="Babiker R."/>
            <person name="Drula E."/>
            <person name="Ayuso-Fernandez I."/>
            <person name="Pacheco R."/>
            <person name="Padilla G."/>
            <person name="Ferreira P."/>
            <person name="Barriuso J."/>
            <person name="Kellner H."/>
            <person name="Castanera R."/>
            <person name="Alfaro M."/>
            <person name="Ramirez L."/>
            <person name="Pisabarro A.G."/>
            <person name="Kuo A."/>
            <person name="Tritt A."/>
            <person name="Lipzen A."/>
            <person name="He G."/>
            <person name="Yan M."/>
            <person name="Ng V."/>
            <person name="Cullen D."/>
            <person name="Martin F."/>
            <person name="Rosso M.-N."/>
            <person name="Henrissat B."/>
            <person name="Hibbett D."/>
            <person name="Martinez A.T."/>
            <person name="Grigoriev I.V."/>
        </authorList>
    </citation>
    <scope>NUCLEOTIDE SEQUENCE</scope>
    <source>
        <strain evidence="1">AH 40177</strain>
    </source>
</reference>
<proteinExistence type="predicted"/>
<name>A0A9P5PTN5_9AGAR</name>
<keyword evidence="2" id="KW-1185">Reference proteome</keyword>
<comment type="caution">
    <text evidence="1">The sequence shown here is derived from an EMBL/GenBank/DDBJ whole genome shotgun (WGS) entry which is preliminary data.</text>
</comment>
<protein>
    <submittedName>
        <fullName evidence="1">Uncharacterized protein</fullName>
    </submittedName>
</protein>
<dbReference type="Proteomes" id="UP000772434">
    <property type="component" value="Unassembled WGS sequence"/>
</dbReference>
<dbReference type="EMBL" id="JADNRY010000026">
    <property type="protein sequence ID" value="KAF9072149.1"/>
    <property type="molecule type" value="Genomic_DNA"/>
</dbReference>
<feature type="non-terminal residue" evidence="1">
    <location>
        <position position="53"/>
    </location>
</feature>
<evidence type="ECO:0000313" key="1">
    <source>
        <dbReference type="EMBL" id="KAF9072149.1"/>
    </source>
</evidence>
<dbReference type="AlphaFoldDB" id="A0A9P5PTN5"/>
<gene>
    <name evidence="1" type="ORF">BDP27DRAFT_1191478</name>
</gene>